<feature type="compositionally biased region" description="Basic and acidic residues" evidence="1">
    <location>
        <begin position="166"/>
        <end position="186"/>
    </location>
</feature>
<feature type="compositionally biased region" description="Acidic residues" evidence="1">
    <location>
        <begin position="888"/>
        <end position="920"/>
    </location>
</feature>
<feature type="compositionally biased region" description="Basic residues" evidence="1">
    <location>
        <begin position="443"/>
        <end position="456"/>
    </location>
</feature>
<evidence type="ECO:0000259" key="2">
    <source>
        <dbReference type="PROSITE" id="PS50006"/>
    </source>
</evidence>
<feature type="compositionally biased region" description="Basic and acidic residues" evidence="1">
    <location>
        <begin position="201"/>
        <end position="215"/>
    </location>
</feature>
<evidence type="ECO:0000313" key="3">
    <source>
        <dbReference type="EMBL" id="CDF38515.1"/>
    </source>
</evidence>
<dbReference type="Gene3D" id="1.10.10.60">
    <property type="entry name" value="Homeodomain-like"/>
    <property type="match status" value="1"/>
</dbReference>
<protein>
    <recommendedName>
        <fullName evidence="2">FHA domain-containing protein</fullName>
    </recommendedName>
</protein>
<dbReference type="Gene3D" id="2.60.200.20">
    <property type="match status" value="1"/>
</dbReference>
<dbReference type="KEGG" id="ccp:CHC_T00006236001"/>
<dbReference type="Gramene" id="CDF38515">
    <property type="protein sequence ID" value="CDF38515"/>
    <property type="gene ID" value="CHC_T00006236001"/>
</dbReference>
<feature type="compositionally biased region" description="Acidic residues" evidence="1">
    <location>
        <begin position="469"/>
        <end position="489"/>
    </location>
</feature>
<feature type="compositionally biased region" description="Polar residues" evidence="1">
    <location>
        <begin position="508"/>
        <end position="522"/>
    </location>
</feature>
<feature type="compositionally biased region" description="Basic and acidic residues" evidence="1">
    <location>
        <begin position="490"/>
        <end position="501"/>
    </location>
</feature>
<feature type="compositionally biased region" description="Basic and acidic residues" evidence="1">
    <location>
        <begin position="396"/>
        <end position="409"/>
    </location>
</feature>
<dbReference type="SUPFAM" id="SSF49879">
    <property type="entry name" value="SMAD/FHA domain"/>
    <property type="match status" value="1"/>
</dbReference>
<dbReference type="STRING" id="2769.R7QMB9"/>
<dbReference type="RefSeq" id="XP_005718408.1">
    <property type="nucleotide sequence ID" value="XM_005718351.1"/>
</dbReference>
<feature type="compositionally biased region" description="Basic and acidic residues" evidence="1">
    <location>
        <begin position="106"/>
        <end position="127"/>
    </location>
</feature>
<reference evidence="4" key="1">
    <citation type="journal article" date="2013" name="Proc. Natl. Acad. Sci. U.S.A.">
        <title>Genome structure and metabolic features in the red seaweed Chondrus crispus shed light on evolution of the Archaeplastida.</title>
        <authorList>
            <person name="Collen J."/>
            <person name="Porcel B."/>
            <person name="Carre W."/>
            <person name="Ball S.G."/>
            <person name="Chaparro C."/>
            <person name="Tonon T."/>
            <person name="Barbeyron T."/>
            <person name="Michel G."/>
            <person name="Noel B."/>
            <person name="Valentin K."/>
            <person name="Elias M."/>
            <person name="Artiguenave F."/>
            <person name="Arun A."/>
            <person name="Aury J.M."/>
            <person name="Barbosa-Neto J.F."/>
            <person name="Bothwell J.H."/>
            <person name="Bouget F.Y."/>
            <person name="Brillet L."/>
            <person name="Cabello-Hurtado F."/>
            <person name="Capella-Gutierrez S."/>
            <person name="Charrier B."/>
            <person name="Cladiere L."/>
            <person name="Cock J.M."/>
            <person name="Coelho S.M."/>
            <person name="Colleoni C."/>
            <person name="Czjzek M."/>
            <person name="Da Silva C."/>
            <person name="Delage L."/>
            <person name="Denoeud F."/>
            <person name="Deschamps P."/>
            <person name="Dittami S.M."/>
            <person name="Gabaldon T."/>
            <person name="Gachon C.M."/>
            <person name="Groisillier A."/>
            <person name="Herve C."/>
            <person name="Jabbari K."/>
            <person name="Katinka M."/>
            <person name="Kloareg B."/>
            <person name="Kowalczyk N."/>
            <person name="Labadie K."/>
            <person name="Leblanc C."/>
            <person name="Lopez P.J."/>
            <person name="McLachlan D.H."/>
            <person name="Meslet-Cladiere L."/>
            <person name="Moustafa A."/>
            <person name="Nehr Z."/>
            <person name="Nyvall Collen P."/>
            <person name="Panaud O."/>
            <person name="Partensky F."/>
            <person name="Poulain J."/>
            <person name="Rensing S.A."/>
            <person name="Rousvoal S."/>
            <person name="Samson G."/>
            <person name="Symeonidi A."/>
            <person name="Weissenbach J."/>
            <person name="Zambounis A."/>
            <person name="Wincker P."/>
            <person name="Boyen C."/>
        </authorList>
    </citation>
    <scope>NUCLEOTIDE SEQUENCE [LARGE SCALE GENOMIC DNA]</scope>
    <source>
        <strain evidence="4">cv. Stackhouse</strain>
    </source>
</reference>
<feature type="compositionally biased region" description="Basic and acidic residues" evidence="1">
    <location>
        <begin position="801"/>
        <end position="816"/>
    </location>
</feature>
<feature type="domain" description="FHA" evidence="2">
    <location>
        <begin position="262"/>
        <end position="316"/>
    </location>
</feature>
<evidence type="ECO:0000256" key="1">
    <source>
        <dbReference type="SAM" id="MobiDB-lite"/>
    </source>
</evidence>
<sequence length="964" mass="108379">MGDNPYKKSPAFATAEEYQSSSEYSSREGHETPSPANSSRLGATENNETGNNHNRVHSDDWRAANAVWRRPESSKTRSDHQEDWGAANAAWRRPPSPGADGYPTSEESRDEDRGPNYGSRHDMDRIANHSRGSPTEGRGKKGLTHAEMAIMGRGGGELEGGNNDADNYHYTDENGRVIDGRSSDVRDEGDDTEEAEDSDEMSQRSTDRESSKAKAWSECHPVVLEAVRILNAKSADPAELGYARLASAGKGAVDYIVRKRSITIGRSASTSDCTIKSEGRYISRRHAMLFWKQEEKEWAIRCLSDKNGILVNGVPVVRGSDSIPVKSRDLIEVGDAAFFFLAATSPVVRINSITALDRTIRTIQQGEDYDRSEYFHAKKNDLRTVQQKGLNTNRIYDNERKKRAQDKSKLRLNVGRLDGFSGTKKRRRSTSSGGLGDAQHLQKSQKRWKKSQKAKNRAGLADNASIRESDDDGRTDEDDPDVTEEEEEDAKQKTWLDEKANRGHGSLFGSTSLRPQQDLMSTENKEEIEEAELDENWHLESPPSKYRNDWNKKERTDFGRALFAVGVDPVYDDDGSIAYYDWARFRKIAGLSKKSDLMLENYYINMMTDVHSLLEEEEQEKRTKGPRTKHKPGCDCVVCENTRKSRRKKREERENSAMNELPEEESDGEDEAAVKSSAKSSDKLVGLVTAQKLRVRLSIHDAARQVLNGAGKALFKKLSEQPVRGFPRWWRPGIHDKALMRGTAIHGVAQWSNIWNDPNQKVFRKQKEEDGDAIVWPSNQAAMKRVRDISSGINAELRREAKRAAKDDHVSGRDVYYKQNRHKRTKTAREEKAFQRRKKASRRSNLSADEYEDVMSDGGENGDGESTVESAAEMAEIEDQGQGAADVPTEDDDVLEMEVEEEMEIEDNGDNGDNGEETEEESSKGQAVEKPIKARSNVGDNWTDEEEDDEDVIQYETASDSGSE</sequence>
<keyword evidence="4" id="KW-1185">Reference proteome</keyword>
<feature type="region of interest" description="Disordered" evidence="1">
    <location>
        <begin position="801"/>
        <end position="964"/>
    </location>
</feature>
<dbReference type="OrthoDB" id="691130at2759"/>
<feature type="compositionally biased region" description="Acidic residues" evidence="1">
    <location>
        <begin position="942"/>
        <end position="953"/>
    </location>
</feature>
<dbReference type="Pfam" id="PF00498">
    <property type="entry name" value="FHA"/>
    <property type="match status" value="1"/>
</dbReference>
<dbReference type="GeneID" id="17326126"/>
<feature type="compositionally biased region" description="Basic and acidic residues" evidence="1">
    <location>
        <begin position="69"/>
        <end position="83"/>
    </location>
</feature>
<dbReference type="PROSITE" id="PS50006">
    <property type="entry name" value="FHA_DOMAIN"/>
    <property type="match status" value="1"/>
</dbReference>
<feature type="region of interest" description="Disordered" evidence="1">
    <location>
        <begin position="392"/>
        <end position="526"/>
    </location>
</feature>
<dbReference type="Proteomes" id="UP000012073">
    <property type="component" value="Unassembled WGS sequence"/>
</dbReference>
<dbReference type="SMART" id="SM00240">
    <property type="entry name" value="FHA"/>
    <property type="match status" value="1"/>
</dbReference>
<proteinExistence type="predicted"/>
<feature type="compositionally biased region" description="Acidic residues" evidence="1">
    <location>
        <begin position="187"/>
        <end position="200"/>
    </location>
</feature>
<organism evidence="3 4">
    <name type="scientific">Chondrus crispus</name>
    <name type="common">Carrageen Irish moss</name>
    <name type="synonym">Polymorpha crispa</name>
    <dbReference type="NCBI Taxonomy" id="2769"/>
    <lineage>
        <taxon>Eukaryota</taxon>
        <taxon>Rhodophyta</taxon>
        <taxon>Florideophyceae</taxon>
        <taxon>Rhodymeniophycidae</taxon>
        <taxon>Gigartinales</taxon>
        <taxon>Gigartinaceae</taxon>
        <taxon>Chondrus</taxon>
    </lineage>
</organism>
<dbReference type="InterPro" id="IPR056342">
    <property type="entry name" value="HTH_CHD6-9"/>
</dbReference>
<feature type="region of interest" description="Disordered" evidence="1">
    <location>
        <begin position="1"/>
        <end position="215"/>
    </location>
</feature>
<dbReference type="Pfam" id="PF23078">
    <property type="entry name" value="HTH_CHD6-9"/>
    <property type="match status" value="1"/>
</dbReference>
<feature type="compositionally biased region" description="Polar residues" evidence="1">
    <location>
        <begin position="34"/>
        <end position="53"/>
    </location>
</feature>
<dbReference type="EMBL" id="HG001940">
    <property type="protein sequence ID" value="CDF38515.1"/>
    <property type="molecule type" value="Genomic_DNA"/>
</dbReference>
<dbReference type="InterPro" id="IPR000253">
    <property type="entry name" value="FHA_dom"/>
</dbReference>
<accession>R7QMB9</accession>
<feature type="compositionally biased region" description="Acidic residues" evidence="1">
    <location>
        <begin position="849"/>
        <end position="863"/>
    </location>
</feature>
<dbReference type="InterPro" id="IPR008984">
    <property type="entry name" value="SMAD_FHA_dom_sf"/>
</dbReference>
<name>R7QMB9_CHOCR</name>
<feature type="compositionally biased region" description="Acidic residues" evidence="1">
    <location>
        <begin position="661"/>
        <end position="671"/>
    </location>
</feature>
<gene>
    <name evidence="3" type="ORF">CHC_T00006236001</name>
</gene>
<evidence type="ECO:0000313" key="4">
    <source>
        <dbReference type="Proteomes" id="UP000012073"/>
    </source>
</evidence>
<feature type="region of interest" description="Disordered" evidence="1">
    <location>
        <begin position="642"/>
        <end position="677"/>
    </location>
</feature>
<dbReference type="AlphaFoldDB" id="R7QMB9"/>